<proteinExistence type="predicted"/>
<keyword evidence="2" id="KW-0812">Transmembrane</keyword>
<dbReference type="Proteomes" id="UP001371224">
    <property type="component" value="Unassembled WGS sequence"/>
</dbReference>
<dbReference type="EMBL" id="JBBDGM010000016">
    <property type="protein sequence ID" value="MEJ1089664.1"/>
    <property type="molecule type" value="Genomic_DNA"/>
</dbReference>
<feature type="region of interest" description="Disordered" evidence="1">
    <location>
        <begin position="414"/>
        <end position="438"/>
    </location>
</feature>
<gene>
    <name evidence="4" type="ORF">WDU99_15215</name>
</gene>
<protein>
    <submittedName>
        <fullName evidence="4">NAD(P)/FAD-dependent oxidoreductase</fullName>
    </submittedName>
</protein>
<dbReference type="PANTHER" id="PTHR46865:SF8">
    <property type="entry name" value="POSSIBLE OXIDOREDUCTASE"/>
    <property type="match status" value="1"/>
</dbReference>
<keyword evidence="5" id="KW-1185">Reference proteome</keyword>
<evidence type="ECO:0000313" key="5">
    <source>
        <dbReference type="Proteomes" id="UP001371224"/>
    </source>
</evidence>
<feature type="compositionally biased region" description="Low complexity" evidence="1">
    <location>
        <begin position="428"/>
        <end position="438"/>
    </location>
</feature>
<dbReference type="InterPro" id="IPR002938">
    <property type="entry name" value="FAD-bd"/>
</dbReference>
<accession>A0ABU8LED0</accession>
<dbReference type="InterPro" id="IPR036188">
    <property type="entry name" value="FAD/NAD-bd_sf"/>
</dbReference>
<dbReference type="Gene3D" id="3.50.50.60">
    <property type="entry name" value="FAD/NAD(P)-binding domain"/>
    <property type="match status" value="1"/>
</dbReference>
<evidence type="ECO:0000259" key="3">
    <source>
        <dbReference type="Pfam" id="PF01494"/>
    </source>
</evidence>
<dbReference type="SUPFAM" id="SSF51905">
    <property type="entry name" value="FAD/NAD(P)-binding domain"/>
    <property type="match status" value="1"/>
</dbReference>
<dbReference type="PRINTS" id="PR00420">
    <property type="entry name" value="RNGMNOXGNASE"/>
</dbReference>
<comment type="caution">
    <text evidence="4">The sequence shown here is derived from an EMBL/GenBank/DDBJ whole genome shotgun (WGS) entry which is preliminary data.</text>
</comment>
<keyword evidence="2" id="KW-1133">Transmembrane helix</keyword>
<name>A0ABU8LED0_9MICO</name>
<feature type="domain" description="FAD-binding" evidence="3">
    <location>
        <begin position="19"/>
        <end position="351"/>
    </location>
</feature>
<reference evidence="4 5" key="1">
    <citation type="submission" date="2024-02" db="EMBL/GenBank/DDBJ databases">
        <authorList>
            <person name="Saticioglu I.B."/>
        </authorList>
    </citation>
    <scope>NUCLEOTIDE SEQUENCE [LARGE SCALE GENOMIC DNA]</scope>
    <source>
        <strain evidence="4 5">Mu-80</strain>
    </source>
</reference>
<evidence type="ECO:0000256" key="2">
    <source>
        <dbReference type="SAM" id="Phobius"/>
    </source>
</evidence>
<feature type="transmembrane region" description="Helical" evidence="2">
    <location>
        <begin position="21"/>
        <end position="37"/>
    </location>
</feature>
<dbReference type="Pfam" id="PF01494">
    <property type="entry name" value="FAD_binding_3"/>
    <property type="match status" value="1"/>
</dbReference>
<dbReference type="RefSeq" id="WP_337333309.1">
    <property type="nucleotide sequence ID" value="NZ_JBBDGM010000016.1"/>
</dbReference>
<organism evidence="4 5">
    <name type="scientific">Microbacterium bandirmense</name>
    <dbReference type="NCBI Taxonomy" id="3122050"/>
    <lineage>
        <taxon>Bacteria</taxon>
        <taxon>Bacillati</taxon>
        <taxon>Actinomycetota</taxon>
        <taxon>Actinomycetes</taxon>
        <taxon>Micrococcales</taxon>
        <taxon>Microbacteriaceae</taxon>
        <taxon>Microbacterium</taxon>
    </lineage>
</organism>
<dbReference type="InterPro" id="IPR051704">
    <property type="entry name" value="FAD_aromatic-hydroxylase"/>
</dbReference>
<evidence type="ECO:0000313" key="4">
    <source>
        <dbReference type="EMBL" id="MEJ1089664.1"/>
    </source>
</evidence>
<keyword evidence="2" id="KW-0472">Membrane</keyword>
<evidence type="ECO:0000256" key="1">
    <source>
        <dbReference type="SAM" id="MobiDB-lite"/>
    </source>
</evidence>
<dbReference type="PANTHER" id="PTHR46865">
    <property type="entry name" value="OXIDOREDUCTASE-RELATED"/>
    <property type="match status" value="1"/>
</dbReference>
<sequence length="438" mass="47119">MLNDTTLSEQLAAQRDDRLRVLIVGAGIAGITLAQLLRTQGLHPVLIDRMPRMEHPGYMLALMPSVDQTFIDLGVRAQYRAAGTPLVRYSFRSHRGKTLRTDALGELLSIYGDYSGISRGELIDVLTHDGCRVTYGTTVSTVRAGSVTTARFVDRDDREVGTGEFDLVVAADGIRSRMRAVLGVGAPDVVDTGWSGWVAWADELGDSGLGEELWGDGFFLGAYPVKGRLGVFLGGPDAELASGPAAFAASVRRRLPRLNARLAASIDAVATDPDPYLWRLHDARVPRWVLPGGVLLGDAAAGFLPTAGIGAGMAMESAWMLGRMLAHADRTSLASVLAAWERVERPRVESAQSNSRMLAKLMFRRGRLIAWLREAVMRMLSVRAALGPIIKLVASRPDPDEVAREAIAARSHAVQTSAAQTLAPTPPVAAETPPYGRP</sequence>